<keyword evidence="3" id="KW-1185">Reference proteome</keyword>
<evidence type="ECO:0000313" key="3">
    <source>
        <dbReference type="Proteomes" id="UP000746690"/>
    </source>
</evidence>
<dbReference type="Proteomes" id="UP000746690">
    <property type="component" value="Unassembled WGS sequence"/>
</dbReference>
<keyword evidence="1" id="KW-0175">Coiled coil</keyword>
<feature type="coiled-coil region" evidence="1">
    <location>
        <begin position="103"/>
        <end position="130"/>
    </location>
</feature>
<dbReference type="EMBL" id="JABBHF010000001">
    <property type="protein sequence ID" value="NMH86228.1"/>
    <property type="molecule type" value="Genomic_DNA"/>
</dbReference>
<dbReference type="PROSITE" id="PS51257">
    <property type="entry name" value="PROKAR_LIPOPROTEIN"/>
    <property type="match status" value="1"/>
</dbReference>
<reference evidence="2 3" key="1">
    <citation type="submission" date="2020-04" db="EMBL/GenBank/DDBJ databases">
        <title>A Flavivirga sp. nov.</title>
        <authorList>
            <person name="Sun X."/>
        </authorList>
    </citation>
    <scope>NUCLEOTIDE SEQUENCE [LARGE SCALE GENOMIC DNA]</scope>
    <source>
        <strain evidence="2 3">Y03</strain>
    </source>
</reference>
<protein>
    <recommendedName>
        <fullName evidence="4">Lipoprotein</fullName>
    </recommendedName>
</protein>
<gene>
    <name evidence="2" type="ORF">HHX25_01810</name>
</gene>
<proteinExistence type="predicted"/>
<name>A0ABX1RT19_9FLAO</name>
<evidence type="ECO:0000313" key="2">
    <source>
        <dbReference type="EMBL" id="NMH86228.1"/>
    </source>
</evidence>
<evidence type="ECO:0000256" key="1">
    <source>
        <dbReference type="SAM" id="Coils"/>
    </source>
</evidence>
<dbReference type="RefSeq" id="WP_169669465.1">
    <property type="nucleotide sequence ID" value="NZ_JABBHF010000001.1"/>
</dbReference>
<accession>A0ABX1RT19</accession>
<comment type="caution">
    <text evidence="2">The sequence shown here is derived from an EMBL/GenBank/DDBJ whole genome shotgun (WGS) entry which is preliminary data.</text>
</comment>
<sequence length="171" mass="20305">MKQYLFLTILTLTIFSCKETNQQNKQIIQGDIYIKLIDFQSIIYNLPDEELKKFKEGITNPNQNNYSDSEKKSSEYFKILIEHDLFGKPFFKLKTKSEKIINVYTTENEYLKLKKELKDLDRDKQKITVQFEGNKISNGIFDADKIFDQAIYETKKIISIKKTQGKTYWDK</sequence>
<evidence type="ECO:0008006" key="4">
    <source>
        <dbReference type="Google" id="ProtNLM"/>
    </source>
</evidence>
<organism evidence="2 3">
    <name type="scientific">Flavivirga algicola</name>
    <dbReference type="NCBI Taxonomy" id="2729136"/>
    <lineage>
        <taxon>Bacteria</taxon>
        <taxon>Pseudomonadati</taxon>
        <taxon>Bacteroidota</taxon>
        <taxon>Flavobacteriia</taxon>
        <taxon>Flavobacteriales</taxon>
        <taxon>Flavobacteriaceae</taxon>
        <taxon>Flavivirga</taxon>
    </lineage>
</organism>